<feature type="site" description="Important for catalytic activity, responsible for pKa modulation of the active site Glu and correct orientation of both the proton donor and substrate" evidence="6">
    <location>
        <position position="124"/>
    </location>
</feature>
<evidence type="ECO:0000256" key="5">
    <source>
        <dbReference type="PIRSR" id="PIRSR606710-1"/>
    </source>
</evidence>
<dbReference type="Proteomes" id="UP000578697">
    <property type="component" value="Unassembled WGS sequence"/>
</dbReference>
<dbReference type="Proteomes" id="UP000593591">
    <property type="component" value="Chromosome"/>
</dbReference>
<dbReference type="EMBL" id="JACHFR010000002">
    <property type="protein sequence ID" value="MBB5219012.1"/>
    <property type="molecule type" value="Genomic_DNA"/>
</dbReference>
<dbReference type="GO" id="GO:0004553">
    <property type="term" value="F:hydrolase activity, hydrolyzing O-glycosyl compounds"/>
    <property type="evidence" value="ECO:0007669"/>
    <property type="project" value="InterPro"/>
</dbReference>
<dbReference type="GO" id="GO:0005975">
    <property type="term" value="P:carbohydrate metabolic process"/>
    <property type="evidence" value="ECO:0007669"/>
    <property type="project" value="InterPro"/>
</dbReference>
<evidence type="ECO:0000256" key="3">
    <source>
        <dbReference type="ARBA" id="ARBA00022801"/>
    </source>
</evidence>
<evidence type="ECO:0000256" key="7">
    <source>
        <dbReference type="RuleBase" id="RU361187"/>
    </source>
</evidence>
<evidence type="ECO:0000313" key="11">
    <source>
        <dbReference type="Proteomes" id="UP000593591"/>
    </source>
</evidence>
<sequence length="317" mass="36455">MHLLEIEKNSDHYIGQADPFILKSGGRYYIYVTGHDGIYAYQSDSLLTGWSYYGRVMTVPGRSAFWAPSVIELDGKFYMYNSIEIDEAVPDQGGHKGCMHVSCADNPLGPFTNIQKLMEPFSIDSHVVKTDAGLFIFYSTNKYEGERVGTYIVVDKLVDPYHAEGNPVKVVEATLDEEIYQKDRFKKGQHWHTIEGAFYFKEGDWQYVMYSGNCFEQPTYYIGYARAKTDETDLRKIKFEKYPDPDTWYPVLKANEFEEGTGHHSMIKENGQWYAVYHARDYNDGLGADVFDARNARICKLNVSDGIITAERYKDHI</sequence>
<evidence type="ECO:0000313" key="8">
    <source>
        <dbReference type="EMBL" id="MBB5219012.1"/>
    </source>
</evidence>
<evidence type="ECO:0000256" key="1">
    <source>
        <dbReference type="ARBA" id="ARBA00009865"/>
    </source>
</evidence>
<name>A0A840SHZ6_9SPIR</name>
<keyword evidence="10" id="KW-1185">Reference proteome</keyword>
<keyword evidence="4 7" id="KW-0326">Glycosidase</keyword>
<keyword evidence="2" id="KW-0732">Signal</keyword>
<keyword evidence="3 7" id="KW-0378">Hydrolase</keyword>
<evidence type="ECO:0000256" key="6">
    <source>
        <dbReference type="PIRSR" id="PIRSR606710-2"/>
    </source>
</evidence>
<evidence type="ECO:0000313" key="10">
    <source>
        <dbReference type="Proteomes" id="UP000578697"/>
    </source>
</evidence>
<dbReference type="KEGG" id="trc:DYE49_11715"/>
<dbReference type="CDD" id="cd08991">
    <property type="entry name" value="GH43_HoAraf43-like"/>
    <property type="match status" value="1"/>
</dbReference>
<dbReference type="RefSeq" id="WP_184652449.1">
    <property type="nucleotide sequence ID" value="NZ_JACHFR010000002.1"/>
</dbReference>
<dbReference type="InterPro" id="IPR006710">
    <property type="entry name" value="Glyco_hydro_43"/>
</dbReference>
<protein>
    <submittedName>
        <fullName evidence="8">GH43 family beta-xylosidase</fullName>
    </submittedName>
</protein>
<reference evidence="9 11" key="1">
    <citation type="submission" date="2018-08" db="EMBL/GenBank/DDBJ databases">
        <title>The first complete genome of Treponema rectale (CHPAT), a commensal spirochete of the bovine rectum.</title>
        <authorList>
            <person name="Staton G.J."/>
            <person name="Clegg S.R."/>
            <person name="Carter S.D."/>
            <person name="Radford A.D."/>
            <person name="Darby A."/>
            <person name="Hall N."/>
            <person name="Birtles R.J."/>
            <person name="Evans N.J."/>
        </authorList>
    </citation>
    <scope>NUCLEOTIDE SEQUENCE [LARGE SCALE GENOMIC DNA]</scope>
    <source>
        <strain evidence="9 11">CHPA</strain>
    </source>
</reference>
<dbReference type="Gene3D" id="2.115.10.20">
    <property type="entry name" value="Glycosyl hydrolase domain, family 43"/>
    <property type="match status" value="1"/>
</dbReference>
<feature type="active site" description="Proton donor" evidence="5">
    <location>
        <position position="195"/>
    </location>
</feature>
<dbReference type="AlphaFoldDB" id="A0A840SHZ6"/>
<dbReference type="InterPro" id="IPR023296">
    <property type="entry name" value="Glyco_hydro_beta-prop_sf"/>
</dbReference>
<dbReference type="PANTHER" id="PTHR43817">
    <property type="entry name" value="GLYCOSYL HYDROLASE"/>
    <property type="match status" value="1"/>
</dbReference>
<evidence type="ECO:0000256" key="4">
    <source>
        <dbReference type="ARBA" id="ARBA00023295"/>
    </source>
</evidence>
<evidence type="ECO:0000313" key="9">
    <source>
        <dbReference type="EMBL" id="QOS41076.1"/>
    </source>
</evidence>
<gene>
    <name evidence="9" type="ORF">DYE49_11715</name>
    <name evidence="8" type="ORF">HNP77_001381</name>
</gene>
<dbReference type="SUPFAM" id="SSF75005">
    <property type="entry name" value="Arabinanase/levansucrase/invertase"/>
    <property type="match status" value="1"/>
</dbReference>
<dbReference type="PANTHER" id="PTHR43817:SF1">
    <property type="entry name" value="HYDROLASE, FAMILY 43, PUTATIVE (AFU_ORTHOLOGUE AFUA_3G01660)-RELATED"/>
    <property type="match status" value="1"/>
</dbReference>
<dbReference type="Pfam" id="PF04616">
    <property type="entry name" value="Glyco_hydro_43"/>
    <property type="match status" value="1"/>
</dbReference>
<reference evidence="8 10" key="2">
    <citation type="submission" date="2020-08" db="EMBL/GenBank/DDBJ databases">
        <title>Genomic Encyclopedia of Type Strains, Phase IV (KMG-IV): sequencing the most valuable type-strain genomes for metagenomic binning, comparative biology and taxonomic classification.</title>
        <authorList>
            <person name="Goeker M."/>
        </authorList>
    </citation>
    <scope>NUCLEOTIDE SEQUENCE [LARGE SCALE GENOMIC DNA]</scope>
    <source>
        <strain evidence="8 10">DSM 103679</strain>
    </source>
</reference>
<evidence type="ECO:0000256" key="2">
    <source>
        <dbReference type="ARBA" id="ARBA00022729"/>
    </source>
</evidence>
<feature type="active site" description="Proton acceptor" evidence="5">
    <location>
        <position position="18"/>
    </location>
</feature>
<organism evidence="8 10">
    <name type="scientific">Treponema rectale</name>
    <dbReference type="NCBI Taxonomy" id="744512"/>
    <lineage>
        <taxon>Bacteria</taxon>
        <taxon>Pseudomonadati</taxon>
        <taxon>Spirochaetota</taxon>
        <taxon>Spirochaetia</taxon>
        <taxon>Spirochaetales</taxon>
        <taxon>Treponemataceae</taxon>
        <taxon>Treponema</taxon>
    </lineage>
</organism>
<dbReference type="EMBL" id="CP031517">
    <property type="protein sequence ID" value="QOS41076.1"/>
    <property type="molecule type" value="Genomic_DNA"/>
</dbReference>
<accession>A0A840SHZ6</accession>
<proteinExistence type="inferred from homology"/>
<comment type="similarity">
    <text evidence="1 7">Belongs to the glycosyl hydrolase 43 family.</text>
</comment>